<dbReference type="EMBL" id="FXBL01000004">
    <property type="protein sequence ID" value="SMH54030.1"/>
    <property type="molecule type" value="Genomic_DNA"/>
</dbReference>
<keyword evidence="5" id="KW-1185">Reference proteome</keyword>
<name>A0A1X7PQI0_9HYPH</name>
<gene>
    <name evidence="4" type="ORF">SAMN02982922_5003</name>
</gene>
<dbReference type="CDD" id="cd06558">
    <property type="entry name" value="crotonase-like"/>
    <property type="match status" value="1"/>
</dbReference>
<accession>A0A1X7PQI0</accession>
<dbReference type="PANTHER" id="PTHR11941:SF54">
    <property type="entry name" value="ENOYL-COA HYDRATASE, MITOCHONDRIAL"/>
    <property type="match status" value="1"/>
</dbReference>
<dbReference type="InterPro" id="IPR014748">
    <property type="entry name" value="Enoyl-CoA_hydra_C"/>
</dbReference>
<dbReference type="Gene3D" id="1.10.12.10">
    <property type="entry name" value="Lyase 2-enoyl-coa Hydratase, Chain A, domain 2"/>
    <property type="match status" value="1"/>
</dbReference>
<protein>
    <submittedName>
        <fullName evidence="4">Short chain enoyl-CoA hydratase</fullName>
    </submittedName>
</protein>
<sequence length="260" mass="28293">MSADQRIKVTRNGAILEILFDHPPAHAVNQKFSHDLTAAIQLLEDDPDLRVAIVSATGDRMFSAGWDLKAVAAGETGEDFGPYGFMGLQRTKMSKPVIAAVNGLAVGGGFEFSLFATLVVCAPHVEFGLPELQRGFIPEAGGLWRAHRRLPHNVASELLLTGRRLTAEEGLRLGFVNRIVPRESLMDTAREMAAGIVASAPLAIAAYLEVLREVETLSDAEAFQKLYSGLPARDRMRASDDFGEGPRAFAEKRAPQWKGR</sequence>
<dbReference type="PANTHER" id="PTHR11941">
    <property type="entry name" value="ENOYL-COA HYDRATASE-RELATED"/>
    <property type="match status" value="1"/>
</dbReference>
<dbReference type="Proteomes" id="UP000193083">
    <property type="component" value="Unassembled WGS sequence"/>
</dbReference>
<comment type="similarity">
    <text evidence="1">Belongs to the enoyl-CoA hydratase/isomerase family.</text>
</comment>
<dbReference type="InterPro" id="IPR001753">
    <property type="entry name" value="Enoyl-CoA_hydra/iso"/>
</dbReference>
<dbReference type="SUPFAM" id="SSF52096">
    <property type="entry name" value="ClpP/crotonase"/>
    <property type="match status" value="1"/>
</dbReference>
<evidence type="ECO:0000313" key="4">
    <source>
        <dbReference type="EMBL" id="SMH54030.1"/>
    </source>
</evidence>
<evidence type="ECO:0000256" key="2">
    <source>
        <dbReference type="ARBA" id="ARBA00023239"/>
    </source>
</evidence>
<dbReference type="OrthoDB" id="9775794at2"/>
<dbReference type="GO" id="GO:0006635">
    <property type="term" value="P:fatty acid beta-oxidation"/>
    <property type="evidence" value="ECO:0007669"/>
    <property type="project" value="TreeGrafter"/>
</dbReference>
<dbReference type="AlphaFoldDB" id="A0A1X7PQI0"/>
<reference evidence="4 5" key="1">
    <citation type="submission" date="2017-04" db="EMBL/GenBank/DDBJ databases">
        <authorList>
            <person name="Afonso C.L."/>
            <person name="Miller P.J."/>
            <person name="Scott M.A."/>
            <person name="Spackman E."/>
            <person name="Goraichik I."/>
            <person name="Dimitrov K.M."/>
            <person name="Suarez D.L."/>
            <person name="Swayne D.E."/>
        </authorList>
    </citation>
    <scope>NUCLEOTIDE SEQUENCE [LARGE SCALE GENOMIC DNA]</scope>
    <source>
        <strain evidence="4 5">B5P</strain>
    </source>
</reference>
<evidence type="ECO:0000313" key="5">
    <source>
        <dbReference type="Proteomes" id="UP000193083"/>
    </source>
</evidence>
<dbReference type="InterPro" id="IPR029045">
    <property type="entry name" value="ClpP/crotonase-like_dom_sf"/>
</dbReference>
<dbReference type="Pfam" id="PF00378">
    <property type="entry name" value="ECH_1"/>
    <property type="match status" value="1"/>
</dbReference>
<dbReference type="Gene3D" id="3.90.226.10">
    <property type="entry name" value="2-enoyl-CoA Hydratase, Chain A, domain 1"/>
    <property type="match status" value="1"/>
</dbReference>
<evidence type="ECO:0000256" key="3">
    <source>
        <dbReference type="SAM" id="MobiDB-lite"/>
    </source>
</evidence>
<organism evidence="4 5">
    <name type="scientific">Mesorhizobium australicum</name>
    <dbReference type="NCBI Taxonomy" id="536018"/>
    <lineage>
        <taxon>Bacteria</taxon>
        <taxon>Pseudomonadati</taxon>
        <taxon>Pseudomonadota</taxon>
        <taxon>Alphaproteobacteria</taxon>
        <taxon>Hyphomicrobiales</taxon>
        <taxon>Phyllobacteriaceae</taxon>
        <taxon>Mesorhizobium</taxon>
    </lineage>
</organism>
<feature type="region of interest" description="Disordered" evidence="3">
    <location>
        <begin position="238"/>
        <end position="260"/>
    </location>
</feature>
<keyword evidence="2" id="KW-0456">Lyase</keyword>
<evidence type="ECO:0000256" key="1">
    <source>
        <dbReference type="ARBA" id="ARBA00005254"/>
    </source>
</evidence>
<proteinExistence type="inferred from homology"/>
<dbReference type="GO" id="GO:0016829">
    <property type="term" value="F:lyase activity"/>
    <property type="evidence" value="ECO:0007669"/>
    <property type="project" value="UniProtKB-KW"/>
</dbReference>
<dbReference type="RefSeq" id="WP_085466641.1">
    <property type="nucleotide sequence ID" value="NZ_FXBL01000004.1"/>
</dbReference>